<name>R9LBI1_9BACL</name>
<dbReference type="FunFam" id="3.30.565.10:FF:000016">
    <property type="entry name" value="Chemotaxis protein CheA, putative"/>
    <property type="match status" value="1"/>
</dbReference>
<dbReference type="GO" id="GO:0005737">
    <property type="term" value="C:cytoplasm"/>
    <property type="evidence" value="ECO:0007669"/>
    <property type="project" value="UniProtKB-SubCell"/>
</dbReference>
<feature type="domain" description="CheW-like" evidence="16">
    <location>
        <begin position="562"/>
        <end position="700"/>
    </location>
</feature>
<dbReference type="SUPFAM" id="SSF50341">
    <property type="entry name" value="CheW-like"/>
    <property type="match status" value="1"/>
</dbReference>
<gene>
    <name evidence="18" type="ORF">C812_02137</name>
</gene>
<evidence type="ECO:0000256" key="11">
    <source>
        <dbReference type="ARBA" id="ARBA00022840"/>
    </source>
</evidence>
<dbReference type="InterPro" id="IPR002545">
    <property type="entry name" value="CheW-lke_dom"/>
</dbReference>
<proteinExistence type="predicted"/>
<sequence>MGYQQGDPIFEAYITETSQLVEQLEEIILTCENANFFSEEMINEIFRIMHTIKGSSSMMQFHNIATLSHALEDLFSYLRQHHLKLEDWSELSDLMLEGVDFTKIELHKIKHGEHADGDFTAITQRVKGLLGSLEQQRSITKADERASQAEIVRPSNNFKAQILFTEDCEMENIRAYQIVHQLKDQLEDYWHIPEDVLEDPTSAETIRNQGFQLFIRTSKTYDEIYSVLSQTSYLKCLELEQVELDREQAVSDKEKAQEVQDEVQGEGQVVQEIQALPDLQNIVEKPSFSKPAIVDNPTVKETKSSTSGYQGKSINVNVGKLDELMDLVGELVIAEAMVTQNPDIIGLQLEQFQKAASHLQKITKEIQDKVMEIRMVPLATTFQRMHRVVRDMSKKLGKNVQLQLLGEETEVDKNIIEHISDPLMHLVRNAVDHGLETTQERMEAGKPETGTLTLEALNVGGEVMIIVRDDGRGLNKQKILEKARANHLLHKSEGDMTDKEIFNLIFLPGFSTKENITEYSGRGVGMDVVMQNIAAVGGTIFVNSEPGKGSTFTIKIPLTLAIIDGMNVRVGDAQYTLPTTSIKESFKPLVKDLITDPHGNEMIMVRGECYPILRIHERYHVPTNTIQLTDGILIMVEQDGRGLCIFVDELVGQQQVVVKALPPYIRGFNTVEGISGCTLLGDGDISLILDVQGLLKMKEEEW</sequence>
<evidence type="ECO:0000256" key="5">
    <source>
        <dbReference type="ARBA" id="ARBA00022490"/>
    </source>
</evidence>
<dbReference type="SUPFAM" id="SSF55874">
    <property type="entry name" value="ATPase domain of HSP90 chaperone/DNA topoisomerase II/histidine kinase"/>
    <property type="match status" value="1"/>
</dbReference>
<protein>
    <recommendedName>
        <fullName evidence="4">Chemotaxis protein CheA</fullName>
        <ecNumber evidence="3">2.7.13.3</ecNumber>
    </recommendedName>
</protein>
<dbReference type="SMART" id="SM00387">
    <property type="entry name" value="HATPase_c"/>
    <property type="match status" value="1"/>
</dbReference>
<dbReference type="InterPro" id="IPR003594">
    <property type="entry name" value="HATPase_dom"/>
</dbReference>
<dbReference type="CDD" id="cd16916">
    <property type="entry name" value="HATPase_CheA-like"/>
    <property type="match status" value="1"/>
</dbReference>
<dbReference type="Pfam" id="PF02895">
    <property type="entry name" value="H-kinase_dim"/>
    <property type="match status" value="1"/>
</dbReference>
<dbReference type="AlphaFoldDB" id="R9LBI1"/>
<dbReference type="Proteomes" id="UP000019598">
    <property type="component" value="Unassembled WGS sequence"/>
</dbReference>
<dbReference type="GO" id="GO:0000155">
    <property type="term" value="F:phosphorelay sensor kinase activity"/>
    <property type="evidence" value="ECO:0007669"/>
    <property type="project" value="InterPro"/>
</dbReference>
<feature type="domain" description="HPt" evidence="17">
    <location>
        <begin position="2"/>
        <end position="109"/>
    </location>
</feature>
<dbReference type="PANTHER" id="PTHR43395">
    <property type="entry name" value="SENSOR HISTIDINE KINASE CHEA"/>
    <property type="match status" value="1"/>
</dbReference>
<keyword evidence="5" id="KW-0963">Cytoplasm</keyword>
<dbReference type="Gene3D" id="3.30.70.1110">
    <property type="entry name" value="Histidine kinase CheA-like, P2 response regulator-binding domain"/>
    <property type="match status" value="1"/>
</dbReference>
<dbReference type="HOGENOM" id="CLU_000650_3_6_9"/>
<dbReference type="InterPro" id="IPR035891">
    <property type="entry name" value="CheY-binding_CheA"/>
</dbReference>
<dbReference type="SUPFAM" id="SSF47226">
    <property type="entry name" value="Histidine-containing phosphotransfer domain, HPT domain"/>
    <property type="match status" value="1"/>
</dbReference>
<evidence type="ECO:0000259" key="17">
    <source>
        <dbReference type="PROSITE" id="PS50894"/>
    </source>
</evidence>
<evidence type="ECO:0000256" key="7">
    <source>
        <dbReference type="ARBA" id="ARBA00022553"/>
    </source>
</evidence>
<keyword evidence="12" id="KW-0902">Two-component regulatory system</keyword>
<dbReference type="InterPro" id="IPR004105">
    <property type="entry name" value="CheA-like_dim"/>
</dbReference>
<evidence type="ECO:0000256" key="12">
    <source>
        <dbReference type="ARBA" id="ARBA00023012"/>
    </source>
</evidence>
<dbReference type="SMART" id="SM00073">
    <property type="entry name" value="HPT"/>
    <property type="match status" value="1"/>
</dbReference>
<keyword evidence="8" id="KW-0808">Transferase</keyword>
<keyword evidence="7 14" id="KW-0597">Phosphoprotein</keyword>
<dbReference type="GO" id="GO:0006935">
    <property type="term" value="P:chemotaxis"/>
    <property type="evidence" value="ECO:0007669"/>
    <property type="project" value="UniProtKB-KW"/>
</dbReference>
<dbReference type="SUPFAM" id="SSF55052">
    <property type="entry name" value="CheY-binding domain of CheA"/>
    <property type="match status" value="1"/>
</dbReference>
<dbReference type="InterPro" id="IPR005467">
    <property type="entry name" value="His_kinase_dom"/>
</dbReference>
<evidence type="ECO:0000256" key="3">
    <source>
        <dbReference type="ARBA" id="ARBA00012438"/>
    </source>
</evidence>
<dbReference type="GO" id="GO:0005524">
    <property type="term" value="F:ATP binding"/>
    <property type="evidence" value="ECO:0007669"/>
    <property type="project" value="UniProtKB-KW"/>
</dbReference>
<evidence type="ECO:0000313" key="19">
    <source>
        <dbReference type="Proteomes" id="UP000019598"/>
    </source>
</evidence>
<feature type="domain" description="Histidine kinase" evidence="15">
    <location>
        <begin position="356"/>
        <end position="560"/>
    </location>
</feature>
<dbReference type="Gene3D" id="1.20.120.160">
    <property type="entry name" value="HPT domain"/>
    <property type="match status" value="1"/>
</dbReference>
<dbReference type="Pfam" id="PF01584">
    <property type="entry name" value="CheW"/>
    <property type="match status" value="1"/>
</dbReference>
<comment type="subcellular location">
    <subcellularLocation>
        <location evidence="2">Cytoplasm</location>
    </subcellularLocation>
</comment>
<keyword evidence="10" id="KW-0418">Kinase</keyword>
<dbReference type="InterPro" id="IPR051315">
    <property type="entry name" value="Bact_Chemotaxis_CheA"/>
</dbReference>
<dbReference type="PROSITE" id="PS50851">
    <property type="entry name" value="CHEW"/>
    <property type="match status" value="1"/>
</dbReference>
<dbReference type="PANTHER" id="PTHR43395:SF10">
    <property type="entry name" value="CHEMOTAXIS PROTEIN CHEA"/>
    <property type="match status" value="1"/>
</dbReference>
<dbReference type="SMART" id="SM00260">
    <property type="entry name" value="CheW"/>
    <property type="match status" value="1"/>
</dbReference>
<comment type="catalytic activity">
    <reaction evidence="1">
        <text>ATP + protein L-histidine = ADP + protein N-phospho-L-histidine.</text>
        <dbReference type="EC" id="2.7.13.3"/>
    </reaction>
</comment>
<evidence type="ECO:0000256" key="10">
    <source>
        <dbReference type="ARBA" id="ARBA00022777"/>
    </source>
</evidence>
<keyword evidence="9" id="KW-0547">Nucleotide-binding</keyword>
<comment type="caution">
    <text evidence="18">The sequence shown here is derived from an EMBL/GenBank/DDBJ whole genome shotgun (WGS) entry which is preliminary data.</text>
</comment>
<dbReference type="PATRIC" id="fig|1235795.3.peg.2105"/>
<evidence type="ECO:0000256" key="4">
    <source>
        <dbReference type="ARBA" id="ARBA00021495"/>
    </source>
</evidence>
<dbReference type="Gene3D" id="2.30.30.40">
    <property type="entry name" value="SH3 Domains"/>
    <property type="match status" value="1"/>
</dbReference>
<dbReference type="InterPro" id="IPR036097">
    <property type="entry name" value="HisK_dim/P_sf"/>
</dbReference>
<dbReference type="Pfam" id="PF01627">
    <property type="entry name" value="Hpt"/>
    <property type="match status" value="1"/>
</dbReference>
<dbReference type="EC" id="2.7.13.3" evidence="3"/>
<dbReference type="PRINTS" id="PR00344">
    <property type="entry name" value="BCTRLSENSOR"/>
</dbReference>
<dbReference type="EMBL" id="ASSZ01000020">
    <property type="protein sequence ID" value="EOS56075.1"/>
    <property type="molecule type" value="Genomic_DNA"/>
</dbReference>
<dbReference type="SMART" id="SM01231">
    <property type="entry name" value="H-kinase_dim"/>
    <property type="match status" value="1"/>
</dbReference>
<evidence type="ECO:0000256" key="13">
    <source>
        <dbReference type="ARBA" id="ARBA00035100"/>
    </source>
</evidence>
<dbReference type="RefSeq" id="WP_016312624.1">
    <property type="nucleotide sequence ID" value="NZ_KE159653.1"/>
</dbReference>
<evidence type="ECO:0000256" key="6">
    <source>
        <dbReference type="ARBA" id="ARBA00022500"/>
    </source>
</evidence>
<dbReference type="InterPro" id="IPR036641">
    <property type="entry name" value="HPT_dom_sf"/>
</dbReference>
<accession>R9LBI1</accession>
<evidence type="ECO:0000256" key="14">
    <source>
        <dbReference type="PROSITE-ProRule" id="PRU00110"/>
    </source>
</evidence>
<dbReference type="CDD" id="cd00088">
    <property type="entry name" value="HPT"/>
    <property type="match status" value="1"/>
</dbReference>
<evidence type="ECO:0000256" key="2">
    <source>
        <dbReference type="ARBA" id="ARBA00004496"/>
    </source>
</evidence>
<dbReference type="Pfam" id="PF07194">
    <property type="entry name" value="P2"/>
    <property type="match status" value="1"/>
</dbReference>
<comment type="function">
    <text evidence="13">Involved in the transmission of sensory signals from the chemoreceptors to the flagellar motors. CheA is autophosphorylated; it can transfer its phosphate group to either CheB or CheY.</text>
</comment>
<dbReference type="InterPro" id="IPR010808">
    <property type="entry name" value="CheA_P2-bd"/>
</dbReference>
<dbReference type="STRING" id="1235795.C812_02137"/>
<dbReference type="GeneID" id="43345149"/>
<dbReference type="InterPro" id="IPR036061">
    <property type="entry name" value="CheW-like_dom_sf"/>
</dbReference>
<evidence type="ECO:0000259" key="15">
    <source>
        <dbReference type="PROSITE" id="PS50109"/>
    </source>
</evidence>
<dbReference type="Gene3D" id="3.30.565.10">
    <property type="entry name" value="Histidine kinase-like ATPase, C-terminal domain"/>
    <property type="match status" value="1"/>
</dbReference>
<evidence type="ECO:0000256" key="1">
    <source>
        <dbReference type="ARBA" id="ARBA00000085"/>
    </source>
</evidence>
<dbReference type="SUPFAM" id="SSF47384">
    <property type="entry name" value="Homodimeric domain of signal transducing histidine kinase"/>
    <property type="match status" value="1"/>
</dbReference>
<evidence type="ECO:0000313" key="18">
    <source>
        <dbReference type="EMBL" id="EOS56075.1"/>
    </source>
</evidence>
<keyword evidence="11" id="KW-0067">ATP-binding</keyword>
<reference evidence="18 19" key="1">
    <citation type="submission" date="2013-04" db="EMBL/GenBank/DDBJ databases">
        <title>The Genome Sequence of Paenibacillus barengoltzii G22.</title>
        <authorList>
            <consortium name="The Broad Institute Genomics Platform"/>
            <consortium name="The Broad Institute Genome Sequencing Center for Infectious Disease"/>
            <person name="Earl A."/>
            <person name="Xavier R."/>
            <person name="Elson C."/>
            <person name="Duck W."/>
            <person name="Walker B."/>
            <person name="Young S."/>
            <person name="Zeng Q."/>
            <person name="Gargeya S."/>
            <person name="Fitzgerald M."/>
            <person name="Haas B."/>
            <person name="Abouelleil A."/>
            <person name="Allen A.W."/>
            <person name="Alvarado L."/>
            <person name="Arachchi H.M."/>
            <person name="Berlin A.M."/>
            <person name="Chapman S.B."/>
            <person name="Gainer-Dewar J."/>
            <person name="Goldberg J."/>
            <person name="Griggs A."/>
            <person name="Gujja S."/>
            <person name="Hansen M."/>
            <person name="Howarth C."/>
            <person name="Imamovic A."/>
            <person name="Ireland A."/>
            <person name="Larimer J."/>
            <person name="McCowan C."/>
            <person name="Murphy C."/>
            <person name="Pearson M."/>
            <person name="Poon T.W."/>
            <person name="Priest M."/>
            <person name="Roberts A."/>
            <person name="Saif S."/>
            <person name="Shea T."/>
            <person name="Sisk P."/>
            <person name="Sykes S."/>
            <person name="Wortman J."/>
            <person name="Nusbaum C."/>
            <person name="Birren B."/>
        </authorList>
    </citation>
    <scope>NUCLEOTIDE SEQUENCE [LARGE SCALE GENOMIC DNA]</scope>
    <source>
        <strain evidence="18 19">G22</strain>
    </source>
</reference>
<dbReference type="PROSITE" id="PS50894">
    <property type="entry name" value="HPT"/>
    <property type="match status" value="1"/>
</dbReference>
<dbReference type="InterPro" id="IPR004358">
    <property type="entry name" value="Sig_transdc_His_kin-like_C"/>
</dbReference>
<dbReference type="Pfam" id="PF02518">
    <property type="entry name" value="HATPase_c"/>
    <property type="match status" value="1"/>
</dbReference>
<dbReference type="Gene3D" id="1.10.287.560">
    <property type="entry name" value="Histidine kinase CheA-like, homodimeric domain"/>
    <property type="match status" value="1"/>
</dbReference>
<keyword evidence="6" id="KW-0145">Chemotaxis</keyword>
<dbReference type="PROSITE" id="PS50109">
    <property type="entry name" value="HIS_KIN"/>
    <property type="match status" value="1"/>
</dbReference>
<dbReference type="InterPro" id="IPR036890">
    <property type="entry name" value="HATPase_C_sf"/>
</dbReference>
<organism evidence="18 19">
    <name type="scientific">Paenibacillus barengoltzii G22</name>
    <dbReference type="NCBI Taxonomy" id="1235795"/>
    <lineage>
        <taxon>Bacteria</taxon>
        <taxon>Bacillati</taxon>
        <taxon>Bacillota</taxon>
        <taxon>Bacilli</taxon>
        <taxon>Bacillales</taxon>
        <taxon>Paenibacillaceae</taxon>
        <taxon>Paenibacillus</taxon>
    </lineage>
</organism>
<dbReference type="InterPro" id="IPR037052">
    <property type="entry name" value="CheA-like_P2_sf"/>
</dbReference>
<dbReference type="InterPro" id="IPR037006">
    <property type="entry name" value="CheA-like_homodim_sf"/>
</dbReference>
<dbReference type="InterPro" id="IPR008207">
    <property type="entry name" value="Sig_transdc_His_kin_Hpt_dom"/>
</dbReference>
<evidence type="ECO:0000256" key="8">
    <source>
        <dbReference type="ARBA" id="ARBA00022679"/>
    </source>
</evidence>
<evidence type="ECO:0000256" key="9">
    <source>
        <dbReference type="ARBA" id="ARBA00022741"/>
    </source>
</evidence>
<evidence type="ECO:0000259" key="16">
    <source>
        <dbReference type="PROSITE" id="PS50851"/>
    </source>
</evidence>
<feature type="modified residue" description="Phosphohistidine" evidence="14">
    <location>
        <position position="50"/>
    </location>
</feature>